<evidence type="ECO:0000313" key="1">
    <source>
        <dbReference type="EMBL" id="GGU45789.1"/>
    </source>
</evidence>
<comment type="caution">
    <text evidence="1">The sequence shown here is derived from an EMBL/GenBank/DDBJ whole genome shotgun (WGS) entry which is preliminary data.</text>
</comment>
<proteinExistence type="predicted"/>
<gene>
    <name evidence="1" type="ORF">GCM10010178_42820</name>
</gene>
<dbReference type="RefSeq" id="WP_189255475.1">
    <property type="nucleotide sequence ID" value="NZ_BMRE01000018.1"/>
</dbReference>
<dbReference type="Proteomes" id="UP000649573">
    <property type="component" value="Unassembled WGS sequence"/>
</dbReference>
<sequence length="78" mass="8802">MSAEEIKISWTEEWTFEHTVSLAQAREWAGLDESATADEVANALMGDDSELADQLAEIEIENRDDAEVYREDIDVEVV</sequence>
<organism evidence="1 2">
    <name type="scientific">Lentzea flava</name>
    <dbReference type="NCBI Taxonomy" id="103732"/>
    <lineage>
        <taxon>Bacteria</taxon>
        <taxon>Bacillati</taxon>
        <taxon>Actinomycetota</taxon>
        <taxon>Actinomycetes</taxon>
        <taxon>Pseudonocardiales</taxon>
        <taxon>Pseudonocardiaceae</taxon>
        <taxon>Lentzea</taxon>
    </lineage>
</organism>
<reference evidence="2" key="1">
    <citation type="journal article" date="2019" name="Int. J. Syst. Evol. Microbiol.">
        <title>The Global Catalogue of Microorganisms (GCM) 10K type strain sequencing project: providing services to taxonomists for standard genome sequencing and annotation.</title>
        <authorList>
            <consortium name="The Broad Institute Genomics Platform"/>
            <consortium name="The Broad Institute Genome Sequencing Center for Infectious Disease"/>
            <person name="Wu L."/>
            <person name="Ma J."/>
        </authorList>
    </citation>
    <scope>NUCLEOTIDE SEQUENCE [LARGE SCALE GENOMIC DNA]</scope>
    <source>
        <strain evidence="2">JCM 3296</strain>
    </source>
</reference>
<accession>A0ABQ2UQS0</accession>
<protein>
    <submittedName>
        <fullName evidence="1">Uncharacterized protein</fullName>
    </submittedName>
</protein>
<keyword evidence="2" id="KW-1185">Reference proteome</keyword>
<name>A0ABQ2UQS0_9PSEU</name>
<dbReference type="EMBL" id="BMRE01000018">
    <property type="protein sequence ID" value="GGU45789.1"/>
    <property type="molecule type" value="Genomic_DNA"/>
</dbReference>
<evidence type="ECO:0000313" key="2">
    <source>
        <dbReference type="Proteomes" id="UP000649573"/>
    </source>
</evidence>